<dbReference type="GO" id="GO:0030424">
    <property type="term" value="C:axon"/>
    <property type="evidence" value="ECO:0007669"/>
    <property type="project" value="TreeGrafter"/>
</dbReference>
<name>A0A182JBP7_ANOAO</name>
<dbReference type="VEuPathDB" id="VectorBase:AATE015076"/>
<comment type="subcellular location">
    <subcellularLocation>
        <location evidence="1">Cell membrane</location>
        <topology evidence="1">Multi-pass membrane protein</topology>
    </subcellularLocation>
</comment>
<dbReference type="EnsemblMetazoa" id="AATE015076-RA">
    <property type="protein sequence ID" value="AATE015076-PA.1"/>
    <property type="gene ID" value="AATE015076"/>
</dbReference>
<dbReference type="PANTHER" id="PTHR21143:SF134">
    <property type="entry name" value="GUSTATORY RECEPTOR"/>
    <property type="match status" value="1"/>
</dbReference>
<reference evidence="8" key="1">
    <citation type="submission" date="2022-08" db="UniProtKB">
        <authorList>
            <consortium name="EnsemblMetazoa"/>
        </authorList>
    </citation>
    <scope>IDENTIFICATION</scope>
    <source>
        <strain evidence="8">EBRO</strain>
    </source>
</reference>
<keyword evidence="7" id="KW-0807">Transducer</keyword>
<dbReference type="GO" id="GO:0007165">
    <property type="term" value="P:signal transduction"/>
    <property type="evidence" value="ECO:0007669"/>
    <property type="project" value="UniProtKB-KW"/>
</dbReference>
<dbReference type="Pfam" id="PF08395">
    <property type="entry name" value="7tm_7"/>
    <property type="match status" value="3"/>
</dbReference>
<proteinExistence type="predicted"/>
<dbReference type="GO" id="GO:0050909">
    <property type="term" value="P:sensory perception of taste"/>
    <property type="evidence" value="ECO:0007669"/>
    <property type="project" value="InterPro"/>
</dbReference>
<keyword evidence="4" id="KW-1133">Transmembrane helix</keyword>
<dbReference type="PANTHER" id="PTHR21143">
    <property type="entry name" value="INVERTEBRATE GUSTATORY RECEPTOR"/>
    <property type="match status" value="1"/>
</dbReference>
<keyword evidence="5" id="KW-0472">Membrane</keyword>
<dbReference type="AlphaFoldDB" id="A0A182JBP7"/>
<evidence type="ECO:0000256" key="2">
    <source>
        <dbReference type="ARBA" id="ARBA00022475"/>
    </source>
</evidence>
<keyword evidence="6" id="KW-0675">Receptor</keyword>
<dbReference type="GO" id="GO:0005886">
    <property type="term" value="C:plasma membrane"/>
    <property type="evidence" value="ECO:0007669"/>
    <property type="project" value="UniProtKB-SubCell"/>
</dbReference>
<evidence type="ECO:0000313" key="8">
    <source>
        <dbReference type="EnsemblMetazoa" id="AATE015076-PA.1"/>
    </source>
</evidence>
<protein>
    <submittedName>
        <fullName evidence="8">Uncharacterized protein</fullName>
    </submittedName>
</protein>
<sequence>MVHILFEMSLYLYYDLCLGWLLGFCCSVMLVGMAQLSAAEELLNSTGDPVKSLDERLKNYGVIYDPAMDRFVEPRANFVMFLVGLLLSLGYFYHDFVLQQPYLADLAPFTLTVSLFELLLFATIPLCTKFVYLDNTLEKILVVTMVVRFWSTMMFLCLYQLCVTMIRVRMGQLQALYYQHQLDFRNHLDHFVFRFKHYTAQIEQINRCFSLPMLLMFLMAMLEMAFCMFECFRVLSRGRPDDEIYDSFIDWASTQMWQALFVDRMASMLERYRLLLLIAAGWYLIPCHYNRRTETFECSRWNLLAFVQINLFFGVCILVDIAAVRASMQFMHAVFLVAVSIDIAVAALLMLCLSLNTLYHRATFVQLLNTLLAQDETTLECLSRSRNGGKAFPAAQGGSSLWLLSVTAILYDPNANRFVERRSNIVMGFIGLGVSCAYFYHDFFLQNRFLAALDSFMLGIVILELLTLASIPLCTVLNSLIHRKRLQELLNVLFADDWVLDSCGCSSKLLRSASVYHWYMYILNLLVVLNGCYKYCTVPGGMLVLFAIVMTVRYLCMLSFLYLYHICVTMVVVRMVQLRALFHRYQREPIFPRYLDHFLERFGHYAALIEQINRSLSPPLLVIRHRWILKLASMVYFTPCSYNEKTGVFEETRWNRAVFGLSFSLAIPFWFANIHLMATRYLRTYSSVLAAVGGIELVIYVSVLTCAMLNVFVHRKRITMLMNVLFRTDWLLDSFGGSAFDDRHYDDNRVFLAITAFMAFGFCCKFSNHKDIASKILSVLIGLRFYAVFLVAFVHRICVNAIKLRMEQLRTLYCSDLFVHNVHFFVERFGRYHRQIAQVDRCLSCPILLLILLVMVQLLYLLDGWYTKLEQTVSGTGGLIDFMWVIRQLWQSLYGVLSYVTISACQESSKQVEETALCTRHFDDYRLQNTRAAKQIQKFLLKNLHQKKKFSACGFFDIDNTVIYMVGYLTSMVY</sequence>
<evidence type="ECO:0000256" key="5">
    <source>
        <dbReference type="ARBA" id="ARBA00023136"/>
    </source>
</evidence>
<dbReference type="GO" id="GO:0030425">
    <property type="term" value="C:dendrite"/>
    <property type="evidence" value="ECO:0007669"/>
    <property type="project" value="TreeGrafter"/>
</dbReference>
<dbReference type="STRING" id="41427.A0A182JBP7"/>
<dbReference type="GO" id="GO:0007635">
    <property type="term" value="P:chemosensory behavior"/>
    <property type="evidence" value="ECO:0007669"/>
    <property type="project" value="TreeGrafter"/>
</dbReference>
<evidence type="ECO:0000256" key="1">
    <source>
        <dbReference type="ARBA" id="ARBA00004651"/>
    </source>
</evidence>
<dbReference type="GO" id="GO:0043025">
    <property type="term" value="C:neuronal cell body"/>
    <property type="evidence" value="ECO:0007669"/>
    <property type="project" value="TreeGrafter"/>
</dbReference>
<evidence type="ECO:0000256" key="6">
    <source>
        <dbReference type="ARBA" id="ARBA00023170"/>
    </source>
</evidence>
<keyword evidence="2" id="KW-1003">Cell membrane</keyword>
<evidence type="ECO:0000256" key="7">
    <source>
        <dbReference type="ARBA" id="ARBA00023224"/>
    </source>
</evidence>
<dbReference type="GO" id="GO:0008049">
    <property type="term" value="P:male courtship behavior"/>
    <property type="evidence" value="ECO:0007669"/>
    <property type="project" value="TreeGrafter"/>
</dbReference>
<organism evidence="8">
    <name type="scientific">Anopheles atroparvus</name>
    <name type="common">European mosquito</name>
    <dbReference type="NCBI Taxonomy" id="41427"/>
    <lineage>
        <taxon>Eukaryota</taxon>
        <taxon>Metazoa</taxon>
        <taxon>Ecdysozoa</taxon>
        <taxon>Arthropoda</taxon>
        <taxon>Hexapoda</taxon>
        <taxon>Insecta</taxon>
        <taxon>Pterygota</taxon>
        <taxon>Neoptera</taxon>
        <taxon>Endopterygota</taxon>
        <taxon>Diptera</taxon>
        <taxon>Nematocera</taxon>
        <taxon>Culicoidea</taxon>
        <taxon>Culicidae</taxon>
        <taxon>Anophelinae</taxon>
        <taxon>Anopheles</taxon>
    </lineage>
</organism>
<dbReference type="InterPro" id="IPR013604">
    <property type="entry name" value="7TM_chemorcpt"/>
</dbReference>
<evidence type="ECO:0000256" key="4">
    <source>
        <dbReference type="ARBA" id="ARBA00022989"/>
    </source>
</evidence>
<evidence type="ECO:0000256" key="3">
    <source>
        <dbReference type="ARBA" id="ARBA00022692"/>
    </source>
</evidence>
<accession>A0A182JBP7</accession>
<keyword evidence="3" id="KW-0812">Transmembrane</keyword>